<organism evidence="1 2">
    <name type="scientific">Grimontia hollisae CIP 101886</name>
    <dbReference type="NCBI Taxonomy" id="675812"/>
    <lineage>
        <taxon>Bacteria</taxon>
        <taxon>Pseudomonadati</taxon>
        <taxon>Pseudomonadota</taxon>
        <taxon>Gammaproteobacteria</taxon>
        <taxon>Vibrionales</taxon>
        <taxon>Vibrionaceae</taxon>
        <taxon>Grimontia</taxon>
    </lineage>
</organism>
<dbReference type="EMBL" id="ADAQ01000007">
    <property type="protein sequence ID" value="EEY74015.1"/>
    <property type="molecule type" value="Genomic_DNA"/>
</dbReference>
<name>D0I3J4_GRIHO</name>
<dbReference type="AlphaFoldDB" id="D0I3J4"/>
<dbReference type="Proteomes" id="UP000003604">
    <property type="component" value="Unassembled WGS sequence"/>
</dbReference>
<comment type="caution">
    <text evidence="1">The sequence shown here is derived from an EMBL/GenBank/DDBJ whole genome shotgun (WGS) entry which is preliminary data.</text>
</comment>
<evidence type="ECO:0000313" key="2">
    <source>
        <dbReference type="Proteomes" id="UP000003604"/>
    </source>
</evidence>
<proteinExistence type="predicted"/>
<sequence length="41" mass="4836">MSTKPFLFLMKAIDLQINYNIEHIAQHNTINDNNPMIIQLH</sequence>
<protein>
    <submittedName>
        <fullName evidence="1">Uncharacterized protein</fullName>
    </submittedName>
</protein>
<gene>
    <name evidence="1" type="ORF">VHA_000309</name>
</gene>
<keyword evidence="2" id="KW-1185">Reference proteome</keyword>
<accession>D0I3J4</accession>
<evidence type="ECO:0000313" key="1">
    <source>
        <dbReference type="EMBL" id="EEY74015.1"/>
    </source>
</evidence>
<reference evidence="1 2" key="1">
    <citation type="submission" date="2009-10" db="EMBL/GenBank/DDBJ databases">
        <authorList>
            <consortium name="Los Alamos National Laboratory (LANL)"/>
            <consortium name="National Microbial Pathogen Data Resource (NMPDR)"/>
            <person name="Saunders E.H."/>
            <person name="Munk A.C."/>
            <person name="Tapia R."/>
            <person name="Green L."/>
            <person name="Rogers Y."/>
            <person name="Detter J.C."/>
            <person name="Bruce D."/>
            <person name="Brettin T.S."/>
            <person name="Colwell R.R."/>
            <person name="Huq A."/>
            <person name="Grim C.J."/>
            <person name="Hasan N.A."/>
            <person name="Bartels D."/>
            <person name="Vonstein V."/>
        </authorList>
    </citation>
    <scope>NUCLEOTIDE SEQUENCE [LARGE SCALE GENOMIC DNA]</scope>
    <source>
        <strain evidence="1 2">CIP 101886</strain>
    </source>
</reference>